<dbReference type="PANTHER" id="PTHR42849">
    <property type="entry name" value="N-ACETYLNEURAMINATE LYASE"/>
    <property type="match status" value="1"/>
</dbReference>
<evidence type="ECO:0000256" key="1">
    <source>
        <dbReference type="ARBA" id="ARBA00023239"/>
    </source>
</evidence>
<dbReference type="PANTHER" id="PTHR42849:SF1">
    <property type="entry name" value="N-ACETYLNEURAMINATE LYASE"/>
    <property type="match status" value="1"/>
</dbReference>
<dbReference type="CDD" id="cd00408">
    <property type="entry name" value="DHDPS-like"/>
    <property type="match status" value="1"/>
</dbReference>
<evidence type="ECO:0000313" key="6">
    <source>
        <dbReference type="EMBL" id="ACB60800.1"/>
    </source>
</evidence>
<dbReference type="EMBL" id="CP001022">
    <property type="protein sequence ID" value="ACB60800.1"/>
    <property type="molecule type" value="Genomic_DNA"/>
</dbReference>
<name>B1YFC4_EXIS2</name>
<dbReference type="PRINTS" id="PR00146">
    <property type="entry name" value="DHPICSNTHASE"/>
</dbReference>
<keyword evidence="2" id="KW-0704">Schiff base</keyword>
<dbReference type="InterPro" id="IPR013785">
    <property type="entry name" value="Aldolase_TIM"/>
</dbReference>
<protein>
    <submittedName>
        <fullName evidence="6">Dihydrodipicolinate synthetase</fullName>
    </submittedName>
</protein>
<reference evidence="7" key="3">
    <citation type="submission" date="2008-04" db="EMBL/GenBank/DDBJ databases">
        <title>Complete sequence of chromosome of Exiguobacterium sibiricum 255-15.</title>
        <authorList>
            <consortium name="US DOE Joint Genome Institute"/>
            <person name="Copeland A."/>
            <person name="Lucas S."/>
            <person name="Lapidus A."/>
            <person name="Glavina del Rio T."/>
            <person name="Dalin E."/>
            <person name="Tice H."/>
            <person name="Bruce D."/>
            <person name="Goodwin L."/>
            <person name="Pitluck S."/>
            <person name="Kiss H."/>
            <person name="Chertkov O."/>
            <person name="Monk C."/>
            <person name="Brettin T."/>
            <person name="Detter J.C."/>
            <person name="Han C."/>
            <person name="Kuske C.R."/>
            <person name="Schmutz J."/>
            <person name="Larimer F."/>
            <person name="Land M."/>
            <person name="Hauser L."/>
            <person name="Kyrpides N."/>
            <person name="Mikhailova N."/>
            <person name="Vishnivetskaya T."/>
            <person name="Rodrigues D.F."/>
            <person name="Gilichinsky D."/>
            <person name="Tiedje J."/>
            <person name="Richardson P."/>
        </authorList>
    </citation>
    <scope>NUCLEOTIDE SEQUENCE [LARGE SCALE GENOMIC DNA]</scope>
    <source>
        <strain evidence="7">DSM 17290 / CIP 109462 / JCM 13490 / 255-15</strain>
    </source>
</reference>
<dbReference type="Gene3D" id="3.20.20.70">
    <property type="entry name" value="Aldolase class I"/>
    <property type="match status" value="1"/>
</dbReference>
<dbReference type="HOGENOM" id="CLU_049343_1_0_9"/>
<feature type="binding site" evidence="5">
    <location>
        <position position="46"/>
    </location>
    <ligand>
        <name>pyruvate</name>
        <dbReference type="ChEBI" id="CHEBI:15361"/>
    </ligand>
</feature>
<dbReference type="SMART" id="SM01130">
    <property type="entry name" value="DHDPS"/>
    <property type="match status" value="1"/>
</dbReference>
<evidence type="ECO:0000256" key="3">
    <source>
        <dbReference type="PIRNR" id="PIRNR001365"/>
    </source>
</evidence>
<evidence type="ECO:0000313" key="7">
    <source>
        <dbReference type="Proteomes" id="UP000001681"/>
    </source>
</evidence>
<dbReference type="GO" id="GO:0008747">
    <property type="term" value="F:N-acetylneuraminate lyase activity"/>
    <property type="evidence" value="ECO:0007669"/>
    <property type="project" value="TreeGrafter"/>
</dbReference>
<dbReference type="GO" id="GO:0005829">
    <property type="term" value="C:cytosol"/>
    <property type="evidence" value="ECO:0007669"/>
    <property type="project" value="TreeGrafter"/>
</dbReference>
<accession>B1YFC4</accession>
<gene>
    <name evidence="6" type="ordered locus">Exig_1328</name>
</gene>
<reference evidence="6 7" key="1">
    <citation type="journal article" date="2006" name="Extremophiles">
        <title>Characterization of Exiguobacterium isolates from the Siberian permafrost. Description of Exiguobacterium sibiricum sp. nov.</title>
        <authorList>
            <person name="Rodrigues D.F."/>
            <person name="Goris J."/>
            <person name="Vishnivetskaya T."/>
            <person name="Gilichinsky D."/>
            <person name="Thomashow M.F."/>
            <person name="Tiedje J.M."/>
        </authorList>
    </citation>
    <scope>NUCLEOTIDE SEQUENCE [LARGE SCALE GENOMIC DNA]</scope>
    <source>
        <strain evidence="7">DSM 17290 / CIP 109462 / JCM 13490 / 255-15</strain>
    </source>
</reference>
<dbReference type="KEGG" id="esi:Exig_1328"/>
<sequence>MLKEAFHIAVPTAFFPDETLNVDGTIEHIRYLVDQGEKSILVCGSTGEQHSLELKEKLVLLEALMNESYLLNDEIEVLFGVSAIRQKEAVDLAHAIKETRIAGILLGYSPYLLPSQTEALRYSETIIQASQKDTILYNNPGRTGFDLSIESIIQLSSQDKVIGIKEAGNKNKVERLQEHISDFYYYAGGEVDLKDKVALGFNRLSSISGNVYPKEIRKWFFSLIEDTPLTESEQKEVTALINKVFAGSPIVHLKREINAKGIAIGICRSPLGNC</sequence>
<dbReference type="GO" id="GO:0019262">
    <property type="term" value="P:N-acetylneuraminate catabolic process"/>
    <property type="evidence" value="ECO:0007669"/>
    <property type="project" value="TreeGrafter"/>
</dbReference>
<keyword evidence="1 3" id="KW-0456">Lyase</keyword>
<evidence type="ECO:0000256" key="2">
    <source>
        <dbReference type="ARBA" id="ARBA00023270"/>
    </source>
</evidence>
<evidence type="ECO:0000256" key="4">
    <source>
        <dbReference type="PIRSR" id="PIRSR001365-1"/>
    </source>
</evidence>
<reference evidence="6 7" key="2">
    <citation type="journal article" date="2008" name="BMC Genomics">
        <title>Architecture of thermal adaptation in an Exiguobacterium sibiricum strain isolated from 3 million year old permafrost: a genome and transcriptome approach.</title>
        <authorList>
            <person name="Rodrigues D.F."/>
            <person name="Ivanova N."/>
            <person name="He Z."/>
            <person name="Huebner M."/>
            <person name="Zhou J."/>
            <person name="Tiedje J.M."/>
        </authorList>
    </citation>
    <scope>NUCLEOTIDE SEQUENCE [LARGE SCALE GENOMIC DNA]</scope>
    <source>
        <strain evidence="7">DSM 17290 / CIP 109462 / JCM 13490 / 255-15</strain>
    </source>
</reference>
<dbReference type="PIRSF" id="PIRSF001365">
    <property type="entry name" value="DHDPS"/>
    <property type="match status" value="1"/>
</dbReference>
<dbReference type="Pfam" id="PF00701">
    <property type="entry name" value="DHDPS"/>
    <property type="match status" value="1"/>
</dbReference>
<keyword evidence="7" id="KW-1185">Reference proteome</keyword>
<dbReference type="InterPro" id="IPR020625">
    <property type="entry name" value="Schiff_base-form_aldolases_AS"/>
</dbReference>
<organism evidence="6 7">
    <name type="scientific">Exiguobacterium sibiricum (strain DSM 17290 / CCUG 55495 / CIP 109462 / JCM 13490 / 255-15)</name>
    <dbReference type="NCBI Taxonomy" id="262543"/>
    <lineage>
        <taxon>Bacteria</taxon>
        <taxon>Bacillati</taxon>
        <taxon>Bacillota</taxon>
        <taxon>Bacilli</taxon>
        <taxon>Bacillales</taxon>
        <taxon>Bacillales Family XII. Incertae Sedis</taxon>
        <taxon>Exiguobacterium</taxon>
    </lineage>
</organism>
<comment type="similarity">
    <text evidence="3">Belongs to the DapA family.</text>
</comment>
<dbReference type="SUPFAM" id="SSF51569">
    <property type="entry name" value="Aldolase"/>
    <property type="match status" value="1"/>
</dbReference>
<dbReference type="RefSeq" id="WP_012370221.1">
    <property type="nucleotide sequence ID" value="NC_010556.1"/>
</dbReference>
<dbReference type="OrthoDB" id="9771791at2"/>
<dbReference type="Proteomes" id="UP000001681">
    <property type="component" value="Chromosome"/>
</dbReference>
<dbReference type="eggNOG" id="COG0329">
    <property type="taxonomic scope" value="Bacteria"/>
</dbReference>
<dbReference type="PROSITE" id="PS00666">
    <property type="entry name" value="DHDPS_2"/>
    <property type="match status" value="1"/>
</dbReference>
<feature type="active site" description="Schiff-base intermediate with substrate" evidence="4">
    <location>
        <position position="165"/>
    </location>
</feature>
<feature type="active site" description="Proton donor/acceptor" evidence="4">
    <location>
        <position position="137"/>
    </location>
</feature>
<dbReference type="InterPro" id="IPR002220">
    <property type="entry name" value="DapA-like"/>
</dbReference>
<evidence type="ECO:0000256" key="5">
    <source>
        <dbReference type="PIRSR" id="PIRSR001365-2"/>
    </source>
</evidence>
<dbReference type="AlphaFoldDB" id="B1YFC4"/>
<dbReference type="STRING" id="262543.Exig_1328"/>
<proteinExistence type="inferred from homology"/>